<proteinExistence type="predicted"/>
<accession>A0A0E9TEI1</accession>
<sequence>MHVRVTDRVTLKYCNLSPDRQSFEFPDMTTLSKFKIVITTTVTARLFHNINLPAGYFTTF</sequence>
<name>A0A0E9TEI1_ANGAN</name>
<evidence type="ECO:0000313" key="1">
    <source>
        <dbReference type="EMBL" id="JAH52094.1"/>
    </source>
</evidence>
<reference evidence="1" key="1">
    <citation type="submission" date="2014-11" db="EMBL/GenBank/DDBJ databases">
        <authorList>
            <person name="Amaro Gonzalez C."/>
        </authorList>
    </citation>
    <scope>NUCLEOTIDE SEQUENCE</scope>
</reference>
<protein>
    <submittedName>
        <fullName evidence="1">Uncharacterized protein</fullName>
    </submittedName>
</protein>
<dbReference type="AlphaFoldDB" id="A0A0E9TEI1"/>
<organism evidence="1">
    <name type="scientific">Anguilla anguilla</name>
    <name type="common">European freshwater eel</name>
    <name type="synonym">Muraena anguilla</name>
    <dbReference type="NCBI Taxonomy" id="7936"/>
    <lineage>
        <taxon>Eukaryota</taxon>
        <taxon>Metazoa</taxon>
        <taxon>Chordata</taxon>
        <taxon>Craniata</taxon>
        <taxon>Vertebrata</taxon>
        <taxon>Euteleostomi</taxon>
        <taxon>Actinopterygii</taxon>
        <taxon>Neopterygii</taxon>
        <taxon>Teleostei</taxon>
        <taxon>Anguilliformes</taxon>
        <taxon>Anguillidae</taxon>
        <taxon>Anguilla</taxon>
    </lineage>
</organism>
<dbReference type="EMBL" id="GBXM01056483">
    <property type="protein sequence ID" value="JAH52094.1"/>
    <property type="molecule type" value="Transcribed_RNA"/>
</dbReference>
<reference evidence="1" key="2">
    <citation type="journal article" date="2015" name="Fish Shellfish Immunol.">
        <title>Early steps in the European eel (Anguilla anguilla)-Vibrio vulnificus interaction in the gills: Role of the RtxA13 toxin.</title>
        <authorList>
            <person name="Callol A."/>
            <person name="Pajuelo D."/>
            <person name="Ebbesson L."/>
            <person name="Teles M."/>
            <person name="MacKenzie S."/>
            <person name="Amaro C."/>
        </authorList>
    </citation>
    <scope>NUCLEOTIDE SEQUENCE</scope>
</reference>